<reference evidence="2" key="2">
    <citation type="submission" date="2025-08" db="UniProtKB">
        <authorList>
            <consortium name="RefSeq"/>
        </authorList>
    </citation>
    <scope>IDENTIFICATION</scope>
    <source>
        <tissue evidence="2">Leaf</tissue>
    </source>
</reference>
<dbReference type="Proteomes" id="UP000790787">
    <property type="component" value="Chromosome 21"/>
</dbReference>
<dbReference type="RefSeq" id="XP_075097940.1">
    <property type="nucleotide sequence ID" value="XM_075241839.1"/>
</dbReference>
<keyword evidence="1" id="KW-1185">Reference proteome</keyword>
<accession>A0AC58TL41</accession>
<organism evidence="1 2">
    <name type="scientific">Nicotiana tabacum</name>
    <name type="common">Common tobacco</name>
    <dbReference type="NCBI Taxonomy" id="4097"/>
    <lineage>
        <taxon>Eukaryota</taxon>
        <taxon>Viridiplantae</taxon>
        <taxon>Streptophyta</taxon>
        <taxon>Embryophyta</taxon>
        <taxon>Tracheophyta</taxon>
        <taxon>Spermatophyta</taxon>
        <taxon>Magnoliopsida</taxon>
        <taxon>eudicotyledons</taxon>
        <taxon>Gunneridae</taxon>
        <taxon>Pentapetalae</taxon>
        <taxon>asterids</taxon>
        <taxon>lamiids</taxon>
        <taxon>Solanales</taxon>
        <taxon>Solanaceae</taxon>
        <taxon>Nicotianoideae</taxon>
        <taxon>Nicotianeae</taxon>
        <taxon>Nicotiana</taxon>
    </lineage>
</organism>
<gene>
    <name evidence="2" type="primary">LOC142175257</name>
</gene>
<proteinExistence type="predicted"/>
<reference evidence="1" key="1">
    <citation type="journal article" date="2014" name="Nat. Commun.">
        <title>The tobacco genome sequence and its comparison with those of tomato and potato.</title>
        <authorList>
            <person name="Sierro N."/>
            <person name="Battey J.N."/>
            <person name="Ouadi S."/>
            <person name="Bakaher N."/>
            <person name="Bovet L."/>
            <person name="Willig A."/>
            <person name="Goepfert S."/>
            <person name="Peitsch M.C."/>
            <person name="Ivanov N.V."/>
        </authorList>
    </citation>
    <scope>NUCLEOTIDE SEQUENCE [LARGE SCALE GENOMIC DNA]</scope>
</reference>
<evidence type="ECO:0000313" key="2">
    <source>
        <dbReference type="RefSeq" id="XP_075097940.1"/>
    </source>
</evidence>
<sequence length="184" mass="20898">MINDEEGEWIQGDESIGEAACRYFEGQFTKPGGLIREDLLPCIPTMIKNEDNTKLSKDPTMLEHKDVVFSMNPTSAAGPDEMNGKFIQSCWEVIKNDMLNMVLSFFGGCVMPRYMTYAFLVILPTVEFPNSLTEFIPISLRRCILEDIMLAREIVQDIKKPNTETNIIIKLDMATAYDRVSWGV</sequence>
<evidence type="ECO:0000313" key="1">
    <source>
        <dbReference type="Proteomes" id="UP000790787"/>
    </source>
</evidence>
<name>A0AC58TL41_TOBAC</name>
<protein>
    <submittedName>
        <fullName evidence="2">Uncharacterized protein LOC142175257</fullName>
    </submittedName>
</protein>